<proteinExistence type="predicted"/>
<dbReference type="EMBL" id="JAEKNN010000050">
    <property type="protein sequence ID" value="MBJ7609650.1"/>
    <property type="molecule type" value="Genomic_DNA"/>
</dbReference>
<dbReference type="InterPro" id="IPR036873">
    <property type="entry name" value="Rhodanese-like_dom_sf"/>
</dbReference>
<accession>A0A934NG91</accession>
<dbReference type="PANTHER" id="PTHR43031">
    <property type="entry name" value="FAD-DEPENDENT OXIDOREDUCTASE"/>
    <property type="match status" value="1"/>
</dbReference>
<dbReference type="Pfam" id="PF00581">
    <property type="entry name" value="Rhodanese"/>
    <property type="match status" value="1"/>
</dbReference>
<dbReference type="PANTHER" id="PTHR43031:SF1">
    <property type="entry name" value="PYRIDINE NUCLEOTIDE-DISULPHIDE OXIDOREDUCTASE"/>
    <property type="match status" value="1"/>
</dbReference>
<dbReference type="CDD" id="cd01521">
    <property type="entry name" value="RHOD_PspE2"/>
    <property type="match status" value="1"/>
</dbReference>
<evidence type="ECO:0000313" key="3">
    <source>
        <dbReference type="Proteomes" id="UP000614410"/>
    </source>
</evidence>
<dbReference type="InterPro" id="IPR001763">
    <property type="entry name" value="Rhodanese-like_dom"/>
</dbReference>
<dbReference type="InterPro" id="IPR050229">
    <property type="entry name" value="GlpE_sulfurtransferase"/>
</dbReference>
<dbReference type="Gene3D" id="3.40.250.10">
    <property type="entry name" value="Rhodanese-like domain"/>
    <property type="match status" value="1"/>
</dbReference>
<organism evidence="2 3">
    <name type="scientific">Candidatus Amunia macphersoniae</name>
    <dbReference type="NCBI Taxonomy" id="3127014"/>
    <lineage>
        <taxon>Bacteria</taxon>
        <taxon>Bacillati</taxon>
        <taxon>Candidatus Dormiibacterota</taxon>
        <taxon>Candidatus Dormibacteria</taxon>
        <taxon>Candidatus Aeolococcales</taxon>
        <taxon>Candidatus Aeolococcaceae</taxon>
        <taxon>Candidatus Amunia</taxon>
    </lineage>
</organism>
<dbReference type="AlphaFoldDB" id="A0A934NG91"/>
<evidence type="ECO:0000313" key="2">
    <source>
        <dbReference type="EMBL" id="MBJ7609650.1"/>
    </source>
</evidence>
<evidence type="ECO:0000259" key="1">
    <source>
        <dbReference type="PROSITE" id="PS50206"/>
    </source>
</evidence>
<dbReference type="Proteomes" id="UP000614410">
    <property type="component" value="Unassembled WGS sequence"/>
</dbReference>
<dbReference type="SUPFAM" id="SSF52821">
    <property type="entry name" value="Rhodanese/Cell cycle control phosphatase"/>
    <property type="match status" value="1"/>
</dbReference>
<feature type="domain" description="Rhodanese" evidence="1">
    <location>
        <begin position="67"/>
        <end position="157"/>
    </location>
</feature>
<dbReference type="SMART" id="SM00450">
    <property type="entry name" value="RHOD"/>
    <property type="match status" value="1"/>
</dbReference>
<reference evidence="2 3" key="1">
    <citation type="submission" date="2020-10" db="EMBL/GenBank/DDBJ databases">
        <title>Ca. Dormibacterota MAGs.</title>
        <authorList>
            <person name="Montgomery K."/>
        </authorList>
    </citation>
    <scope>NUCLEOTIDE SEQUENCE [LARGE SCALE GENOMIC DNA]</scope>
    <source>
        <strain evidence="2">Mitchell_Peninsula_5</strain>
    </source>
</reference>
<sequence length="171" mass="18141">MTVIEPGDPRLSTIAGECNNLVVPELGVTNPVTAVPAASPADALAHFEALLTFETDCWDVHEATGRGEGGFVVLDVRSPELFAAGHVPGSVNLPHRRINDRNVSQYPTDTLLVVYCAGPHCNGADRAAVRLAALGRPVKKMIGGIEGWQDEGFHLETGTRGAAPPQRETAR</sequence>
<name>A0A934NG91_9BACT</name>
<comment type="caution">
    <text evidence="2">The sequence shown here is derived from an EMBL/GenBank/DDBJ whole genome shotgun (WGS) entry which is preliminary data.</text>
</comment>
<protein>
    <submittedName>
        <fullName evidence="2">Rhodanese-like domain-containing protein</fullName>
    </submittedName>
</protein>
<gene>
    <name evidence="2" type="ORF">JF887_09535</name>
</gene>
<dbReference type="PROSITE" id="PS50206">
    <property type="entry name" value="RHODANESE_3"/>
    <property type="match status" value="1"/>
</dbReference>